<organism evidence="2">
    <name type="scientific">hydrothermal vent metagenome</name>
    <dbReference type="NCBI Taxonomy" id="652676"/>
    <lineage>
        <taxon>unclassified sequences</taxon>
        <taxon>metagenomes</taxon>
        <taxon>ecological metagenomes</taxon>
    </lineage>
</organism>
<dbReference type="InterPro" id="IPR001424">
    <property type="entry name" value="SOD_Cu_Zn_dom"/>
</dbReference>
<evidence type="ECO:0000313" key="2">
    <source>
        <dbReference type="EMBL" id="VAW04183.1"/>
    </source>
</evidence>
<reference evidence="2" key="1">
    <citation type="submission" date="2018-06" db="EMBL/GenBank/DDBJ databases">
        <authorList>
            <person name="Zhirakovskaya E."/>
        </authorList>
    </citation>
    <scope>NUCLEOTIDE SEQUENCE</scope>
</reference>
<feature type="domain" description="Superoxide dismutase copper/zinc binding" evidence="1">
    <location>
        <begin position="48"/>
        <end position="142"/>
    </location>
</feature>
<feature type="non-terminal residue" evidence="2">
    <location>
        <position position="152"/>
    </location>
</feature>
<dbReference type="Gene3D" id="2.60.40.200">
    <property type="entry name" value="Superoxide dismutase, copper/zinc binding domain"/>
    <property type="match status" value="1"/>
</dbReference>
<proteinExistence type="predicted"/>
<gene>
    <name evidence="2" type="ORF">MNBD_ALPHA05-2007</name>
</gene>
<dbReference type="AlphaFoldDB" id="A0A3B0SJ13"/>
<dbReference type="GO" id="GO:0006801">
    <property type="term" value="P:superoxide metabolic process"/>
    <property type="evidence" value="ECO:0007669"/>
    <property type="project" value="InterPro"/>
</dbReference>
<dbReference type="EMBL" id="UOEH01000427">
    <property type="protein sequence ID" value="VAW04183.1"/>
    <property type="molecule type" value="Genomic_DNA"/>
</dbReference>
<dbReference type="GO" id="GO:0046872">
    <property type="term" value="F:metal ion binding"/>
    <property type="evidence" value="ECO:0007669"/>
    <property type="project" value="InterPro"/>
</dbReference>
<sequence length="152" mass="15286">MLALSGCGNGAENAPAQGADAALLDELAPASWADAAGQFIGVDGAPMGYVVLTNAPNAGVVMRVDLAGVSEGWHALHLHKVGDCSDYADGFKASGSHVDPDDQPHGLLNIYGPERADMPNIYAGADGHATAELFNGTVALFASEASAAQAGP</sequence>
<name>A0A3B0SJ13_9ZZZZ</name>
<dbReference type="InterPro" id="IPR036423">
    <property type="entry name" value="SOD-like_Cu/Zn_dom_sf"/>
</dbReference>
<protein>
    <recommendedName>
        <fullName evidence="1">Superoxide dismutase copper/zinc binding domain-containing protein</fullName>
    </recommendedName>
</protein>
<evidence type="ECO:0000259" key="1">
    <source>
        <dbReference type="Pfam" id="PF00080"/>
    </source>
</evidence>
<dbReference type="Pfam" id="PF00080">
    <property type="entry name" value="Sod_Cu"/>
    <property type="match status" value="1"/>
</dbReference>
<accession>A0A3B0SJ13</accession>
<dbReference type="SUPFAM" id="SSF49329">
    <property type="entry name" value="Cu,Zn superoxide dismutase-like"/>
    <property type="match status" value="1"/>
</dbReference>